<accession>A0A956RPT7</accession>
<name>A0A956RPT7_UNCEI</name>
<evidence type="ECO:0000256" key="9">
    <source>
        <dbReference type="ARBA" id="ARBA00059827"/>
    </source>
</evidence>
<dbReference type="SMART" id="SM00091">
    <property type="entry name" value="PAS"/>
    <property type="match status" value="1"/>
</dbReference>
<dbReference type="PROSITE" id="PS50113">
    <property type="entry name" value="PAC"/>
    <property type="match status" value="1"/>
</dbReference>
<dbReference type="InterPro" id="IPR035965">
    <property type="entry name" value="PAS-like_dom_sf"/>
</dbReference>
<dbReference type="PANTHER" id="PTHR43065:SF10">
    <property type="entry name" value="PEROXIDE STRESS-ACTIVATED HISTIDINE KINASE MAK3"/>
    <property type="match status" value="1"/>
</dbReference>
<feature type="domain" description="PAC" evidence="14">
    <location>
        <begin position="219"/>
        <end position="270"/>
    </location>
</feature>
<dbReference type="SUPFAM" id="SSF55874">
    <property type="entry name" value="ATPase domain of HSP90 chaperone/DNA topoisomerase II/histidine kinase"/>
    <property type="match status" value="1"/>
</dbReference>
<comment type="catalytic activity">
    <reaction evidence="1">
        <text>ATP + protein L-histidine = ADP + protein N-phospho-L-histidine.</text>
        <dbReference type="EC" id="2.7.13.3"/>
    </reaction>
</comment>
<dbReference type="FunFam" id="3.30.450.20:FF:000060">
    <property type="entry name" value="Sensor protein FixL"/>
    <property type="match status" value="1"/>
</dbReference>
<keyword evidence="8" id="KW-0902">Two-component regulatory system</keyword>
<evidence type="ECO:0000313" key="15">
    <source>
        <dbReference type="EMBL" id="MCA9727722.1"/>
    </source>
</evidence>
<dbReference type="CDD" id="cd00082">
    <property type="entry name" value="HisKA"/>
    <property type="match status" value="1"/>
</dbReference>
<dbReference type="Gene3D" id="3.30.565.10">
    <property type="entry name" value="Histidine kinase-like ATPase, C-terminal domain"/>
    <property type="match status" value="1"/>
</dbReference>
<dbReference type="InterPro" id="IPR013767">
    <property type="entry name" value="PAS_fold"/>
</dbReference>
<dbReference type="InterPro" id="IPR005467">
    <property type="entry name" value="His_kinase_dom"/>
</dbReference>
<dbReference type="Gene3D" id="3.30.450.20">
    <property type="entry name" value="PAS domain"/>
    <property type="match status" value="1"/>
</dbReference>
<dbReference type="SMART" id="SM00387">
    <property type="entry name" value="HATPase_c"/>
    <property type="match status" value="1"/>
</dbReference>
<keyword evidence="5" id="KW-0547">Nucleotide-binding</keyword>
<keyword evidence="3" id="KW-0597">Phosphoprotein</keyword>
<dbReference type="GO" id="GO:0005524">
    <property type="term" value="F:ATP binding"/>
    <property type="evidence" value="ECO:0007669"/>
    <property type="project" value="UniProtKB-KW"/>
</dbReference>
<dbReference type="GO" id="GO:0006355">
    <property type="term" value="P:regulation of DNA-templated transcription"/>
    <property type="evidence" value="ECO:0007669"/>
    <property type="project" value="InterPro"/>
</dbReference>
<dbReference type="GO" id="GO:0000155">
    <property type="term" value="F:phosphorelay sensor kinase activity"/>
    <property type="evidence" value="ECO:0007669"/>
    <property type="project" value="InterPro"/>
</dbReference>
<comment type="caution">
    <text evidence="15">The sequence shown here is derived from an EMBL/GenBank/DDBJ whole genome shotgun (WGS) entry which is preliminary data.</text>
</comment>
<keyword evidence="6" id="KW-0418">Kinase</keyword>
<dbReference type="CDD" id="cd00130">
    <property type="entry name" value="PAS"/>
    <property type="match status" value="1"/>
</dbReference>
<keyword evidence="11" id="KW-0175">Coiled coil</keyword>
<dbReference type="SUPFAM" id="SSF47384">
    <property type="entry name" value="Homodimeric domain of signal transducing histidine kinase"/>
    <property type="match status" value="1"/>
</dbReference>
<reference evidence="15" key="1">
    <citation type="submission" date="2020-04" db="EMBL/GenBank/DDBJ databases">
        <authorList>
            <person name="Zhang T."/>
        </authorList>
    </citation>
    <scope>NUCLEOTIDE SEQUENCE</scope>
    <source>
        <strain evidence="15">HKST-UBA01</strain>
    </source>
</reference>
<feature type="domain" description="PAS" evidence="13">
    <location>
        <begin position="142"/>
        <end position="212"/>
    </location>
</feature>
<dbReference type="InterPro" id="IPR000014">
    <property type="entry name" value="PAS"/>
</dbReference>
<evidence type="ECO:0000256" key="11">
    <source>
        <dbReference type="SAM" id="Coils"/>
    </source>
</evidence>
<protein>
    <recommendedName>
        <fullName evidence="10">Sensor protein FixL</fullName>
        <ecNumber evidence="2">2.7.13.3</ecNumber>
    </recommendedName>
</protein>
<dbReference type="EC" id="2.7.13.3" evidence="2"/>
<feature type="coiled-coil region" evidence="11">
    <location>
        <begin position="254"/>
        <end position="281"/>
    </location>
</feature>
<dbReference type="NCBIfam" id="TIGR00229">
    <property type="entry name" value="sensory_box"/>
    <property type="match status" value="1"/>
</dbReference>
<dbReference type="PROSITE" id="PS50109">
    <property type="entry name" value="HIS_KIN"/>
    <property type="match status" value="1"/>
</dbReference>
<evidence type="ECO:0000256" key="8">
    <source>
        <dbReference type="ARBA" id="ARBA00023012"/>
    </source>
</evidence>
<dbReference type="InterPro" id="IPR000700">
    <property type="entry name" value="PAS-assoc_C"/>
</dbReference>
<dbReference type="PANTHER" id="PTHR43065">
    <property type="entry name" value="SENSOR HISTIDINE KINASE"/>
    <property type="match status" value="1"/>
</dbReference>
<feature type="non-terminal residue" evidence="15">
    <location>
        <position position="1"/>
    </location>
</feature>
<dbReference type="EMBL" id="JAGQHR010000221">
    <property type="protein sequence ID" value="MCA9727722.1"/>
    <property type="molecule type" value="Genomic_DNA"/>
</dbReference>
<evidence type="ECO:0000259" key="14">
    <source>
        <dbReference type="PROSITE" id="PS50113"/>
    </source>
</evidence>
<dbReference type="SUPFAM" id="SSF55785">
    <property type="entry name" value="PYP-like sensor domain (PAS domain)"/>
    <property type="match status" value="1"/>
</dbReference>
<dbReference type="PRINTS" id="PR00344">
    <property type="entry name" value="BCTRLSENSOR"/>
</dbReference>
<keyword evidence="7" id="KW-0067">ATP-binding</keyword>
<evidence type="ECO:0000259" key="13">
    <source>
        <dbReference type="PROSITE" id="PS50112"/>
    </source>
</evidence>
<evidence type="ECO:0000256" key="3">
    <source>
        <dbReference type="ARBA" id="ARBA00022553"/>
    </source>
</evidence>
<evidence type="ECO:0000256" key="1">
    <source>
        <dbReference type="ARBA" id="ARBA00000085"/>
    </source>
</evidence>
<evidence type="ECO:0000313" key="16">
    <source>
        <dbReference type="Proteomes" id="UP000697710"/>
    </source>
</evidence>
<reference evidence="15" key="2">
    <citation type="journal article" date="2021" name="Microbiome">
        <title>Successional dynamics and alternative stable states in a saline activated sludge microbial community over 9 years.</title>
        <authorList>
            <person name="Wang Y."/>
            <person name="Ye J."/>
            <person name="Ju F."/>
            <person name="Liu L."/>
            <person name="Boyd J.A."/>
            <person name="Deng Y."/>
            <person name="Parks D.H."/>
            <person name="Jiang X."/>
            <person name="Yin X."/>
            <person name="Woodcroft B.J."/>
            <person name="Tyson G.W."/>
            <person name="Hugenholtz P."/>
            <person name="Polz M.F."/>
            <person name="Zhang T."/>
        </authorList>
    </citation>
    <scope>NUCLEOTIDE SEQUENCE</scope>
    <source>
        <strain evidence="15">HKST-UBA01</strain>
    </source>
</reference>
<dbReference type="InterPro" id="IPR036890">
    <property type="entry name" value="HATPase_C_sf"/>
</dbReference>
<evidence type="ECO:0000256" key="4">
    <source>
        <dbReference type="ARBA" id="ARBA00022679"/>
    </source>
</evidence>
<dbReference type="InterPro" id="IPR003594">
    <property type="entry name" value="HATPase_dom"/>
</dbReference>
<dbReference type="SMART" id="SM00388">
    <property type="entry name" value="HisKA"/>
    <property type="match status" value="1"/>
</dbReference>
<dbReference type="InterPro" id="IPR003661">
    <property type="entry name" value="HisK_dim/P_dom"/>
</dbReference>
<evidence type="ECO:0000256" key="6">
    <source>
        <dbReference type="ARBA" id="ARBA00022777"/>
    </source>
</evidence>
<sequence length="511" mass="56198">LPDAVAAAEVRAGVFYVAGSTYEPSRLRHHGFPADVEASLSDAFRRLHLSGLAKDTAVEVPIGSIDDWPEILVSELHSAGIGHVLLLPIHIHSTQPRNQHRAMLTLFHDAPPGTLLDLGRRIAGVFAATLTIHEALEVARAATAETDAVLSAAVDAVVVIDQTGRIEIVNPSTEKIFGWTSKEMIGQNVRMLMPQPYRTDHDSYIDDYLRTGHARIIGIGREAKGIRKDGHVFPIDLAVGEIAPIGGRRRFLGIVRDISERKRTEHQLQEARERLAHVARISTMGEMASGIAHEVNQPLTAVATYANACRRILADGRTDDPDLMEGLIQISEEARRAGEIIHRLRDLVRRRPSERKACPINSVVTDVIRLAEVDTRLHDVRLDVHLHPNLPSVQVDPVQIQQVVLNLIRNATDAMETTEAERRVIEVRTLPTRGREIQVEVSDNGIGLPDNKAELYEPFFTTKTAGMGLGLSISRSIVNNHGGRLWHSTNPGGGTTFHFTLPVALGEANEE</sequence>
<dbReference type="Pfam" id="PF00989">
    <property type="entry name" value="PAS"/>
    <property type="match status" value="1"/>
</dbReference>
<evidence type="ECO:0000256" key="10">
    <source>
        <dbReference type="ARBA" id="ARBA00070616"/>
    </source>
</evidence>
<dbReference type="Gene3D" id="1.10.287.130">
    <property type="match status" value="1"/>
</dbReference>
<evidence type="ECO:0000256" key="5">
    <source>
        <dbReference type="ARBA" id="ARBA00022741"/>
    </source>
</evidence>
<evidence type="ECO:0000259" key="12">
    <source>
        <dbReference type="PROSITE" id="PS50109"/>
    </source>
</evidence>
<evidence type="ECO:0000256" key="2">
    <source>
        <dbReference type="ARBA" id="ARBA00012438"/>
    </source>
</evidence>
<dbReference type="InterPro" id="IPR036097">
    <property type="entry name" value="HisK_dim/P_sf"/>
</dbReference>
<feature type="domain" description="Histidine kinase" evidence="12">
    <location>
        <begin position="290"/>
        <end position="505"/>
    </location>
</feature>
<organism evidence="15 16">
    <name type="scientific">Eiseniibacteriota bacterium</name>
    <dbReference type="NCBI Taxonomy" id="2212470"/>
    <lineage>
        <taxon>Bacteria</taxon>
        <taxon>Candidatus Eiseniibacteriota</taxon>
    </lineage>
</organism>
<dbReference type="Pfam" id="PF02518">
    <property type="entry name" value="HATPase_c"/>
    <property type="match status" value="1"/>
</dbReference>
<dbReference type="InterPro" id="IPR004358">
    <property type="entry name" value="Sig_transdc_His_kin-like_C"/>
</dbReference>
<evidence type="ECO:0000256" key="7">
    <source>
        <dbReference type="ARBA" id="ARBA00022840"/>
    </source>
</evidence>
<keyword evidence="4" id="KW-0808">Transferase</keyword>
<comment type="function">
    <text evidence="9">Putative oxygen sensor; modulates the activity of FixJ, a transcriptional activator of nitrogen fixation fixK gene. FixL probably acts as a kinase that phosphorylates FixJ.</text>
</comment>
<dbReference type="Pfam" id="PF00512">
    <property type="entry name" value="HisKA"/>
    <property type="match status" value="1"/>
</dbReference>
<dbReference type="Proteomes" id="UP000697710">
    <property type="component" value="Unassembled WGS sequence"/>
</dbReference>
<proteinExistence type="predicted"/>
<dbReference type="AlphaFoldDB" id="A0A956RPT7"/>
<gene>
    <name evidence="15" type="ORF">KC729_08560</name>
</gene>
<dbReference type="PROSITE" id="PS50112">
    <property type="entry name" value="PAS"/>
    <property type="match status" value="1"/>
</dbReference>